<sequence>MSLRAELIGETVSEPSFAVLLPTGWEAHTPDFASVDERVDAAVAALPVASRGAVLATLRETVASARAEATRADIIRVFSPSQAGEDDAIPVSLVASWLIAPAGATASDLGATMVQRYRARPLDERGTILKWSAAKTSTIEGAEARTAGHGYLIRVPDEQKRALVFRSTILQRVDGTEIPDDGIDAMELVCDAIVASVRWRKRA</sequence>
<accession>A0ABU1I4J0</accession>
<comment type="caution">
    <text evidence="1">The sequence shown here is derived from an EMBL/GenBank/DDBJ whole genome shotgun (WGS) entry which is preliminary data.</text>
</comment>
<gene>
    <name evidence="1" type="ORF">QE367_002636</name>
</gene>
<organism evidence="1 2">
    <name type="scientific">Microbacterium paludicola</name>
    <dbReference type="NCBI Taxonomy" id="300019"/>
    <lineage>
        <taxon>Bacteria</taxon>
        <taxon>Bacillati</taxon>
        <taxon>Actinomycetota</taxon>
        <taxon>Actinomycetes</taxon>
        <taxon>Micrococcales</taxon>
        <taxon>Microbacteriaceae</taxon>
        <taxon>Microbacterium</taxon>
    </lineage>
</organism>
<name>A0ABU1I4J0_9MICO</name>
<dbReference type="Proteomes" id="UP001260188">
    <property type="component" value="Unassembled WGS sequence"/>
</dbReference>
<evidence type="ECO:0000313" key="1">
    <source>
        <dbReference type="EMBL" id="MDR6168432.1"/>
    </source>
</evidence>
<dbReference type="RefSeq" id="WP_309667312.1">
    <property type="nucleotide sequence ID" value="NZ_JAVIZA010000001.1"/>
</dbReference>
<evidence type="ECO:0000313" key="2">
    <source>
        <dbReference type="Proteomes" id="UP001260188"/>
    </source>
</evidence>
<dbReference type="EMBL" id="JAVIZA010000001">
    <property type="protein sequence ID" value="MDR6168432.1"/>
    <property type="molecule type" value="Genomic_DNA"/>
</dbReference>
<keyword evidence="2" id="KW-1185">Reference proteome</keyword>
<proteinExistence type="predicted"/>
<reference evidence="1 2" key="1">
    <citation type="submission" date="2023-08" db="EMBL/GenBank/DDBJ databases">
        <title>Functional and genomic diversity of the sorghum phyllosphere microbiome.</title>
        <authorList>
            <person name="Shade A."/>
        </authorList>
    </citation>
    <scope>NUCLEOTIDE SEQUENCE [LARGE SCALE GENOMIC DNA]</scope>
    <source>
        <strain evidence="1 2">SORGH_AS_0919</strain>
    </source>
</reference>
<protein>
    <submittedName>
        <fullName evidence="1">Uncharacterized protein</fullName>
    </submittedName>
</protein>